<dbReference type="EMBL" id="DQUG01000156">
    <property type="protein sequence ID" value="HIP75256.1"/>
    <property type="molecule type" value="Genomic_DNA"/>
</dbReference>
<evidence type="ECO:0000313" key="3">
    <source>
        <dbReference type="Proteomes" id="UP000649326"/>
    </source>
</evidence>
<dbReference type="Proteomes" id="UP000653692">
    <property type="component" value="Unassembled WGS sequence"/>
</dbReference>
<comment type="caution">
    <text evidence="1">The sequence shown here is derived from an EMBL/GenBank/DDBJ whole genome shotgun (WGS) entry which is preliminary data.</text>
</comment>
<reference evidence="1" key="1">
    <citation type="journal article" date="2020" name="ISME J.">
        <title>Gammaproteobacteria mediating utilization of methyl-, sulfur- and petroleum organic compounds in deep ocean hydrothermal plumes.</title>
        <authorList>
            <person name="Zhou Z."/>
            <person name="Liu Y."/>
            <person name="Pan J."/>
            <person name="Cron B.R."/>
            <person name="Toner B.M."/>
            <person name="Anantharaman K."/>
            <person name="Breier J.A."/>
            <person name="Dick G.J."/>
            <person name="Li M."/>
        </authorList>
    </citation>
    <scope>NUCLEOTIDE SEQUENCE</scope>
    <source>
        <strain evidence="1">SZUA-1451</strain>
        <strain evidence="2">SZUA-1476</strain>
    </source>
</reference>
<evidence type="ECO:0000313" key="2">
    <source>
        <dbReference type="EMBL" id="HIP89091.1"/>
    </source>
</evidence>
<organism evidence="1 3">
    <name type="scientific">Thermococcus paralvinellae</name>
    <dbReference type="NCBI Taxonomy" id="582419"/>
    <lineage>
        <taxon>Archaea</taxon>
        <taxon>Methanobacteriati</taxon>
        <taxon>Methanobacteriota</taxon>
        <taxon>Thermococci</taxon>
        <taxon>Thermococcales</taxon>
        <taxon>Thermococcaceae</taxon>
        <taxon>Thermococcus</taxon>
    </lineage>
</organism>
<sequence>MIYGILLNIPEKHVSKYEDVIRRTIGEGIAKGYILSFTEGRYKGDVAFVMLARSRRAVEKVYEQLKEYPIYVKIIEIQGKE</sequence>
<gene>
    <name evidence="1" type="ORF">EYH13_03790</name>
    <name evidence="2" type="ORF">EYH24_03925</name>
</gene>
<protein>
    <submittedName>
        <fullName evidence="1">Uncharacterized protein</fullName>
    </submittedName>
</protein>
<name>A0A832ZAD8_9EURY</name>
<dbReference type="Proteomes" id="UP000649326">
    <property type="component" value="Unassembled WGS sequence"/>
</dbReference>
<proteinExistence type="predicted"/>
<dbReference type="EMBL" id="DQUR01000131">
    <property type="protein sequence ID" value="HIP89091.1"/>
    <property type="molecule type" value="Genomic_DNA"/>
</dbReference>
<evidence type="ECO:0000313" key="1">
    <source>
        <dbReference type="EMBL" id="HIP75256.1"/>
    </source>
</evidence>
<dbReference type="AlphaFoldDB" id="A0A832ZAD8"/>
<accession>A0A832ZAD8</accession>